<feature type="compositionally biased region" description="Polar residues" evidence="1">
    <location>
        <begin position="72"/>
        <end position="83"/>
    </location>
</feature>
<feature type="compositionally biased region" description="Acidic residues" evidence="1">
    <location>
        <begin position="45"/>
        <end position="56"/>
    </location>
</feature>
<feature type="region of interest" description="Disordered" evidence="1">
    <location>
        <begin position="20"/>
        <end position="83"/>
    </location>
</feature>
<dbReference type="Proteomes" id="UP000005240">
    <property type="component" value="Unassembled WGS sequence"/>
</dbReference>
<gene>
    <name evidence="2" type="ORF">PTTG_11074</name>
</gene>
<reference evidence="2" key="1">
    <citation type="submission" date="2009-11" db="EMBL/GenBank/DDBJ databases">
        <authorList>
            <consortium name="The Broad Institute Genome Sequencing Platform"/>
            <person name="Ward D."/>
            <person name="Feldgarden M."/>
            <person name="Earl A."/>
            <person name="Young S.K."/>
            <person name="Zeng Q."/>
            <person name="Koehrsen M."/>
            <person name="Alvarado L."/>
            <person name="Berlin A."/>
            <person name="Bochicchio J."/>
            <person name="Borenstein D."/>
            <person name="Chapman S.B."/>
            <person name="Chen Z."/>
            <person name="Engels R."/>
            <person name="Freedman E."/>
            <person name="Gellesch M."/>
            <person name="Goldberg J."/>
            <person name="Griggs A."/>
            <person name="Gujja S."/>
            <person name="Heilman E."/>
            <person name="Heiman D."/>
            <person name="Hepburn T."/>
            <person name="Howarth C."/>
            <person name="Jen D."/>
            <person name="Larson L."/>
            <person name="Lewis B."/>
            <person name="Mehta T."/>
            <person name="Park D."/>
            <person name="Pearson M."/>
            <person name="Roberts A."/>
            <person name="Saif S."/>
            <person name="Shea T."/>
            <person name="Shenoy N."/>
            <person name="Sisk P."/>
            <person name="Stolte C."/>
            <person name="Sykes S."/>
            <person name="Thomson T."/>
            <person name="Walk T."/>
            <person name="White J."/>
            <person name="Yandava C."/>
            <person name="Izard J."/>
            <person name="Baranova O.V."/>
            <person name="Blanton J.M."/>
            <person name="Tanner A.C."/>
            <person name="Dewhirst F.E."/>
            <person name="Haas B."/>
            <person name="Nusbaum C."/>
            <person name="Birren B."/>
        </authorList>
    </citation>
    <scope>NUCLEOTIDE SEQUENCE [LARGE SCALE GENOMIC DNA]</scope>
    <source>
        <strain evidence="2">1-1 BBBD Race 1</strain>
    </source>
</reference>
<feature type="non-terminal residue" evidence="2">
    <location>
        <position position="123"/>
    </location>
</feature>
<evidence type="ECO:0000313" key="3">
    <source>
        <dbReference type="EnsemblFungi" id="PTTG_11074-t43_1-p1"/>
    </source>
</evidence>
<dbReference type="AlphaFoldDB" id="A0A180G352"/>
<sequence>MFASYTSHFTKSAHSFNLAFQDGSIFNEGNSRGRSGRDSRQHNDDDNDNADDDDENDQKRKRKKKAAAVAAQSSRTGKPSNQEIYDKFLLAENALKKFEQNFNHHSQVHVDMVTVEPPPSLSL</sequence>
<keyword evidence="4" id="KW-1185">Reference proteome</keyword>
<reference evidence="3 4" key="3">
    <citation type="journal article" date="2017" name="G3 (Bethesda)">
        <title>Comparative analysis highlights variable genome content of wheat rusts and divergence of the mating loci.</title>
        <authorList>
            <person name="Cuomo C.A."/>
            <person name="Bakkeren G."/>
            <person name="Khalil H.B."/>
            <person name="Panwar V."/>
            <person name="Joly D."/>
            <person name="Linning R."/>
            <person name="Sakthikumar S."/>
            <person name="Song X."/>
            <person name="Adiconis X."/>
            <person name="Fan L."/>
            <person name="Goldberg J.M."/>
            <person name="Levin J.Z."/>
            <person name="Young S."/>
            <person name="Zeng Q."/>
            <person name="Anikster Y."/>
            <person name="Bruce M."/>
            <person name="Wang M."/>
            <person name="Yin C."/>
            <person name="McCallum B."/>
            <person name="Szabo L.J."/>
            <person name="Hulbert S."/>
            <person name="Chen X."/>
            <person name="Fellers J.P."/>
        </authorList>
    </citation>
    <scope>NUCLEOTIDE SEQUENCE</scope>
    <source>
        <strain evidence="3">isolate 1-1 / race 1 (BBBD)</strain>
        <strain evidence="4">Isolate 1-1 / race 1 (BBBD)</strain>
    </source>
</reference>
<dbReference type="EMBL" id="ADAS02000635">
    <property type="protein sequence ID" value="OAV87030.1"/>
    <property type="molecule type" value="Genomic_DNA"/>
</dbReference>
<evidence type="ECO:0000256" key="1">
    <source>
        <dbReference type="SAM" id="MobiDB-lite"/>
    </source>
</evidence>
<protein>
    <submittedName>
        <fullName evidence="2 3">Uncharacterized protein</fullName>
    </submittedName>
</protein>
<reference evidence="2" key="2">
    <citation type="submission" date="2016-05" db="EMBL/GenBank/DDBJ databases">
        <title>Comparative analysis highlights variable genome content of wheat rusts and divergence of the mating loci.</title>
        <authorList>
            <person name="Cuomo C.A."/>
            <person name="Bakkeren G."/>
            <person name="Szabo L."/>
            <person name="Khalil H."/>
            <person name="Joly D."/>
            <person name="Goldberg J."/>
            <person name="Young S."/>
            <person name="Zeng Q."/>
            <person name="Fellers J."/>
        </authorList>
    </citation>
    <scope>NUCLEOTIDE SEQUENCE [LARGE SCALE GENOMIC DNA]</scope>
    <source>
        <strain evidence="2">1-1 BBBD Race 1</strain>
    </source>
</reference>
<dbReference type="EnsemblFungi" id="PTTG_11074-t43_1">
    <property type="protein sequence ID" value="PTTG_11074-t43_1-p1"/>
    <property type="gene ID" value="PTTG_11074"/>
</dbReference>
<dbReference type="VEuPathDB" id="FungiDB:PTTG_11074"/>
<name>A0A180G352_PUCT1</name>
<accession>A0A180G352</accession>
<organism evidence="2">
    <name type="scientific">Puccinia triticina (isolate 1-1 / race 1 (BBBD))</name>
    <name type="common">Brown leaf rust fungus</name>
    <dbReference type="NCBI Taxonomy" id="630390"/>
    <lineage>
        <taxon>Eukaryota</taxon>
        <taxon>Fungi</taxon>
        <taxon>Dikarya</taxon>
        <taxon>Basidiomycota</taxon>
        <taxon>Pucciniomycotina</taxon>
        <taxon>Pucciniomycetes</taxon>
        <taxon>Pucciniales</taxon>
        <taxon>Pucciniaceae</taxon>
        <taxon>Puccinia</taxon>
    </lineage>
</organism>
<feature type="compositionally biased region" description="Basic and acidic residues" evidence="1">
    <location>
        <begin position="35"/>
        <end position="44"/>
    </location>
</feature>
<proteinExistence type="predicted"/>
<evidence type="ECO:0000313" key="2">
    <source>
        <dbReference type="EMBL" id="OAV87030.1"/>
    </source>
</evidence>
<evidence type="ECO:0000313" key="4">
    <source>
        <dbReference type="Proteomes" id="UP000005240"/>
    </source>
</evidence>
<reference evidence="3" key="4">
    <citation type="submission" date="2025-05" db="UniProtKB">
        <authorList>
            <consortium name="EnsemblFungi"/>
        </authorList>
    </citation>
    <scope>IDENTIFICATION</scope>
    <source>
        <strain evidence="3">isolate 1-1 / race 1 (BBBD)</strain>
    </source>
</reference>